<accession>A0A445MVD4</accession>
<name>A0A445MVD4_9BACT</name>
<dbReference type="CDD" id="cd06464">
    <property type="entry name" value="ACD_sHsps-like"/>
    <property type="match status" value="1"/>
</dbReference>
<dbReference type="InterPro" id="IPR007052">
    <property type="entry name" value="CS_dom"/>
</dbReference>
<dbReference type="PROSITE" id="PS51203">
    <property type="entry name" value="CS"/>
    <property type="match status" value="1"/>
</dbReference>
<gene>
    <name evidence="6" type="ORF">PITCH_A1800038</name>
</gene>
<sequence>MSQEESRGLQAKEKAEVTGPTEQTRAGLVFTPEVDIFETEKDITLLADMPGVKADQLTIDLRDNILTLDGEVKSPEADNEVDIFREYRTGKYYRQFNLSELIDQSKIDAELKDGVLRLTLPKAEETKPRKIEVKAS</sequence>
<dbReference type="EMBL" id="OJIN01000091">
    <property type="protein sequence ID" value="SPD73352.1"/>
    <property type="molecule type" value="Genomic_DNA"/>
</dbReference>
<comment type="similarity">
    <text evidence="1 2">Belongs to the small heat shock protein (HSP20) family.</text>
</comment>
<dbReference type="PANTHER" id="PTHR11527">
    <property type="entry name" value="HEAT-SHOCK PROTEIN 20 FAMILY MEMBER"/>
    <property type="match status" value="1"/>
</dbReference>
<dbReference type="InterPro" id="IPR008978">
    <property type="entry name" value="HSP20-like_chaperone"/>
</dbReference>
<evidence type="ECO:0000259" key="5">
    <source>
        <dbReference type="PROSITE" id="PS51203"/>
    </source>
</evidence>
<proteinExistence type="inferred from homology"/>
<evidence type="ECO:0000259" key="4">
    <source>
        <dbReference type="PROSITE" id="PS01031"/>
    </source>
</evidence>
<evidence type="ECO:0000256" key="1">
    <source>
        <dbReference type="PROSITE-ProRule" id="PRU00285"/>
    </source>
</evidence>
<dbReference type="SUPFAM" id="SSF49764">
    <property type="entry name" value="HSP20-like chaperones"/>
    <property type="match status" value="1"/>
</dbReference>
<evidence type="ECO:0000256" key="2">
    <source>
        <dbReference type="RuleBase" id="RU003616"/>
    </source>
</evidence>
<dbReference type="AlphaFoldDB" id="A0A445MVD4"/>
<dbReference type="PROSITE" id="PS01031">
    <property type="entry name" value="SHSP"/>
    <property type="match status" value="1"/>
</dbReference>
<dbReference type="InterPro" id="IPR031107">
    <property type="entry name" value="Small_HSP"/>
</dbReference>
<feature type="compositionally biased region" description="Basic and acidic residues" evidence="3">
    <location>
        <begin position="1"/>
        <end position="16"/>
    </location>
</feature>
<reference evidence="6" key="1">
    <citation type="submission" date="2018-01" db="EMBL/GenBank/DDBJ databases">
        <authorList>
            <person name="Regsiter A."/>
            <person name="William W."/>
        </authorList>
    </citation>
    <scope>NUCLEOTIDE SEQUENCE</scope>
    <source>
        <strain evidence="6">TRIP AH-1</strain>
    </source>
</reference>
<dbReference type="Gene3D" id="2.60.40.790">
    <property type="match status" value="1"/>
</dbReference>
<evidence type="ECO:0000313" key="6">
    <source>
        <dbReference type="EMBL" id="SPD73352.1"/>
    </source>
</evidence>
<dbReference type="InterPro" id="IPR002068">
    <property type="entry name" value="A-crystallin/Hsp20_dom"/>
</dbReference>
<protein>
    <submittedName>
        <fullName evidence="6">Hsp20/alpha crystallin family protein</fullName>
    </submittedName>
</protein>
<dbReference type="Pfam" id="PF00011">
    <property type="entry name" value="HSP20"/>
    <property type="match status" value="1"/>
</dbReference>
<feature type="domain" description="CS" evidence="5">
    <location>
        <begin position="29"/>
        <end position="131"/>
    </location>
</feature>
<evidence type="ECO:0000256" key="3">
    <source>
        <dbReference type="SAM" id="MobiDB-lite"/>
    </source>
</evidence>
<organism evidence="6">
    <name type="scientific">uncultured Desulfobacterium sp</name>
    <dbReference type="NCBI Taxonomy" id="201089"/>
    <lineage>
        <taxon>Bacteria</taxon>
        <taxon>Pseudomonadati</taxon>
        <taxon>Thermodesulfobacteriota</taxon>
        <taxon>Desulfobacteria</taxon>
        <taxon>Desulfobacterales</taxon>
        <taxon>Desulfobacteriaceae</taxon>
        <taxon>Desulfobacterium</taxon>
        <taxon>environmental samples</taxon>
    </lineage>
</organism>
<feature type="domain" description="SHSP" evidence="4">
    <location>
        <begin position="25"/>
        <end position="136"/>
    </location>
</feature>
<feature type="region of interest" description="Disordered" evidence="3">
    <location>
        <begin position="1"/>
        <end position="25"/>
    </location>
</feature>